<dbReference type="Pfam" id="PF13280">
    <property type="entry name" value="WYL"/>
    <property type="match status" value="1"/>
</dbReference>
<accession>A0A9X2B0C1</accession>
<dbReference type="InterPro" id="IPR026881">
    <property type="entry name" value="WYL_dom"/>
</dbReference>
<evidence type="ECO:0000313" key="4">
    <source>
        <dbReference type="Proteomes" id="UP001139207"/>
    </source>
</evidence>
<organism evidence="3 4">
    <name type="scientific">Corynebacterium kalidii</name>
    <dbReference type="NCBI Taxonomy" id="2931982"/>
    <lineage>
        <taxon>Bacteria</taxon>
        <taxon>Bacillati</taxon>
        <taxon>Actinomycetota</taxon>
        <taxon>Actinomycetes</taxon>
        <taxon>Mycobacteriales</taxon>
        <taxon>Corynebacteriaceae</taxon>
        <taxon>Corynebacterium</taxon>
    </lineage>
</organism>
<dbReference type="AlphaFoldDB" id="A0A9X2B0C1"/>
<feature type="domain" description="PafC HTH" evidence="2">
    <location>
        <begin position="17"/>
        <end position="129"/>
    </location>
</feature>
<dbReference type="InterPro" id="IPR051534">
    <property type="entry name" value="CBASS_pafABC_assoc_protein"/>
</dbReference>
<dbReference type="InterPro" id="IPR028349">
    <property type="entry name" value="PafC-like"/>
</dbReference>
<dbReference type="RefSeq" id="WP_244805427.1">
    <property type="nucleotide sequence ID" value="NZ_JALIEA010000017.1"/>
</dbReference>
<dbReference type="Pfam" id="PF19187">
    <property type="entry name" value="HTH_PafC"/>
    <property type="match status" value="1"/>
</dbReference>
<dbReference type="Proteomes" id="UP001139207">
    <property type="component" value="Unassembled WGS sequence"/>
</dbReference>
<evidence type="ECO:0000259" key="1">
    <source>
        <dbReference type="Pfam" id="PF13280"/>
    </source>
</evidence>
<protein>
    <submittedName>
        <fullName evidence="3">WYL domain-containing protein</fullName>
    </submittedName>
</protein>
<proteinExistence type="predicted"/>
<comment type="caution">
    <text evidence="3">The sequence shown here is derived from an EMBL/GenBank/DDBJ whole genome shotgun (WGS) entry which is preliminary data.</text>
</comment>
<evidence type="ECO:0000313" key="3">
    <source>
        <dbReference type="EMBL" id="MCJ7859723.1"/>
    </source>
</evidence>
<dbReference type="PANTHER" id="PTHR34580:SF1">
    <property type="entry name" value="PROTEIN PAFC"/>
    <property type="match status" value="1"/>
</dbReference>
<feature type="domain" description="WYL" evidence="1">
    <location>
        <begin position="170"/>
        <end position="241"/>
    </location>
</feature>
<dbReference type="PIRSF" id="PIRSF016838">
    <property type="entry name" value="PafC"/>
    <property type="match status" value="1"/>
</dbReference>
<dbReference type="PROSITE" id="PS52050">
    <property type="entry name" value="WYL"/>
    <property type="match status" value="1"/>
</dbReference>
<sequence length="354" mass="38817">MTDPVPRRRTVGYTTWQVRRVLAVIAWFRHHPDGSLMRAAAQFGVSVPQLRHELTQAATCGLPPYLPGSLLEFSTSGMHVDVVTSLGLDRAPSLTAAESGALLLSLERLASVMSGPGRADVDSAAEMIRDLQQDVRDRRDRFVPDEFTTASRPTVAGDGPGQGTAPVLAENLPALREALSTRRWIELTYRSASSDSVTPRTLVPDQLEFIDGQAYLWARGDAPDTVDQRCFNVSRMSSVRVTDRPAPPARERTVDAEDPFGFDRDGQRWAVIELEDDAAWMFEYLPIWQVDGPGPLRAAIPDTGDWLERFLLAYAPSIRGVVAPDGLQDTPGCDLGHRVAARARAAVDAYRSLA</sequence>
<dbReference type="EMBL" id="JALIEA010000017">
    <property type="protein sequence ID" value="MCJ7859723.1"/>
    <property type="molecule type" value="Genomic_DNA"/>
</dbReference>
<dbReference type="InterPro" id="IPR043839">
    <property type="entry name" value="PafC_HTH"/>
</dbReference>
<keyword evidence="4" id="KW-1185">Reference proteome</keyword>
<evidence type="ECO:0000259" key="2">
    <source>
        <dbReference type="Pfam" id="PF19187"/>
    </source>
</evidence>
<gene>
    <name evidence="3" type="ORF">MUN33_13550</name>
</gene>
<name>A0A9X2B0C1_9CORY</name>
<dbReference type="PANTHER" id="PTHR34580">
    <property type="match status" value="1"/>
</dbReference>
<reference evidence="3" key="1">
    <citation type="submission" date="2022-04" db="EMBL/GenBank/DDBJ databases">
        <title>Corynebacterium kalidii LD5P10.</title>
        <authorList>
            <person name="Sun J.Q."/>
        </authorList>
    </citation>
    <scope>NUCLEOTIDE SEQUENCE</scope>
    <source>
        <strain evidence="3">LD5P10</strain>
    </source>
</reference>